<name>A0A126ZZJ1_9MICC</name>
<evidence type="ECO:0000313" key="4">
    <source>
        <dbReference type="Proteomes" id="UP000070134"/>
    </source>
</evidence>
<keyword evidence="1" id="KW-0880">Kelch repeat</keyword>
<dbReference type="InterPro" id="IPR037293">
    <property type="entry name" value="Gal_Oxidase_central_sf"/>
</dbReference>
<gene>
    <name evidence="3" type="ORF">SA2016_1331</name>
</gene>
<dbReference type="Gene3D" id="2.130.10.80">
    <property type="entry name" value="Galactose oxidase/kelch, beta-propeller"/>
    <property type="match status" value="2"/>
</dbReference>
<dbReference type="PANTHER" id="PTHR46344:SF27">
    <property type="entry name" value="KELCH REPEAT SUPERFAMILY PROTEIN"/>
    <property type="match status" value="1"/>
</dbReference>
<dbReference type="Proteomes" id="UP000070134">
    <property type="component" value="Chromosome"/>
</dbReference>
<keyword evidence="4" id="KW-1185">Reference proteome</keyword>
<dbReference type="InterPro" id="IPR006652">
    <property type="entry name" value="Kelch_1"/>
</dbReference>
<keyword evidence="2" id="KW-0677">Repeat</keyword>
<evidence type="ECO:0000256" key="2">
    <source>
        <dbReference type="ARBA" id="ARBA00022737"/>
    </source>
</evidence>
<accession>A0A126ZZJ1</accession>
<dbReference type="RefSeq" id="WP_066496773.1">
    <property type="nucleotide sequence ID" value="NZ_BJMO01000064.1"/>
</dbReference>
<dbReference type="Pfam" id="PF01344">
    <property type="entry name" value="Kelch_1"/>
    <property type="match status" value="1"/>
</dbReference>
<dbReference type="KEGG" id="satk:SA2016_1331"/>
<proteinExistence type="predicted"/>
<dbReference type="PANTHER" id="PTHR46344">
    <property type="entry name" value="OS02G0202900 PROTEIN"/>
    <property type="match status" value="1"/>
</dbReference>
<dbReference type="STRING" id="37927.SA2016_1331"/>
<dbReference type="AlphaFoldDB" id="A0A126ZZJ1"/>
<reference evidence="3 4" key="1">
    <citation type="submission" date="2016-02" db="EMBL/GenBank/DDBJ databases">
        <title>Complete genome of Sinomonas atrocyanea KCTC 3377.</title>
        <authorList>
            <person name="Kim K.M."/>
        </authorList>
    </citation>
    <scope>NUCLEOTIDE SEQUENCE [LARGE SCALE GENOMIC DNA]</scope>
    <source>
        <strain evidence="3 4">KCTC 3377</strain>
    </source>
</reference>
<evidence type="ECO:0000313" key="3">
    <source>
        <dbReference type="EMBL" id="AMM32011.1"/>
    </source>
</evidence>
<dbReference type="EMBL" id="CP014518">
    <property type="protein sequence ID" value="AMM32011.1"/>
    <property type="molecule type" value="Genomic_DNA"/>
</dbReference>
<dbReference type="OrthoDB" id="264773at2"/>
<dbReference type="SUPFAM" id="SSF117281">
    <property type="entry name" value="Kelch motif"/>
    <property type="match status" value="1"/>
</dbReference>
<protein>
    <submittedName>
        <fullName evidence="3">Kelch repeat-containing protein</fullName>
    </submittedName>
</protein>
<dbReference type="InterPro" id="IPR015915">
    <property type="entry name" value="Kelch-typ_b-propeller"/>
</dbReference>
<sequence length="531" mass="55234">MGTWAALAHQPAFPIGTMLLLTDGTVMCQSGGSRSWWRLTPDDTGSYVDGTWTQLADMHSSRLYYASAVLRDGRVLVAGGEYSDAGADTDTAEVYDPVADTWTSIGNPGWGHLGDAAACLLADGRLLAGNLSDGRTAVYDPGANTWTATGTMAARSNEESWTLLPDGSVVTVSCADHPHAERYIPSTGAWISAGSTPVELVQASSIEIGPALLMPDGRVFCAGATGHTALYTPSGDPTGTGSWAAGPDFPADAQGRLLKAKDAPAALLPNGRVLCTAGPAGDAAGDWPTPTMFFEFDGAALTRVADPPNADQVIYQGRMLLLPTGEVLYGAQTAALYAYQPDPGGEAAWAPAITSVPTSLGIDGTYTLIGTQFNGLSQAVGYGDDAQMATNYPLVRLVGTYSGKVRYLRTAHHSTMAVATGSEAVSTEFTVPNDLEFGPYELSVVANGIASASVPVTVGLGSGRAQYLVVDTWTPSQDGALWAYVGGAWRGRTIGQSELVGIAQDLFAADAVDVWWDAAGLVTARAWSSPH</sequence>
<organism evidence="3 4">
    <name type="scientific">Sinomonas atrocyanea</name>
    <dbReference type="NCBI Taxonomy" id="37927"/>
    <lineage>
        <taxon>Bacteria</taxon>
        <taxon>Bacillati</taxon>
        <taxon>Actinomycetota</taxon>
        <taxon>Actinomycetes</taxon>
        <taxon>Micrococcales</taxon>
        <taxon>Micrococcaceae</taxon>
        <taxon>Sinomonas</taxon>
    </lineage>
</organism>
<evidence type="ECO:0000256" key="1">
    <source>
        <dbReference type="ARBA" id="ARBA00022441"/>
    </source>
</evidence>